<dbReference type="PANTHER" id="PTHR20275">
    <property type="entry name" value="NAD KINASE"/>
    <property type="match status" value="1"/>
</dbReference>
<evidence type="ECO:0000256" key="8">
    <source>
        <dbReference type="HAMAP-Rule" id="MF_00361"/>
    </source>
</evidence>
<sequence>MKISKVAIVSKFGSKKSENAAKDIAEKLLKQKFKVCTISPVIVKGAKKVNSLEDLKKIKLDLVITLGGDGTTLRTFRNLENETPLLTINVGGNRGILSEINLDEIDNAIQHIRKNEIWLDKRTRVVASCNGEQFQPALNEIYVNRKNLTKTAEFVIKFQNDTVKHRMDGVMISTPSGSTGHSLSIGGPVLHESLDVLIITPVAPVHRLPSIVVPDEIVEITCSHDCNIVMDAQVIKSAGFGDLITVKKYKKQAVFVRLKKKGLRQMTKLGF</sequence>
<dbReference type="InterPro" id="IPR017438">
    <property type="entry name" value="ATP-NAD_kinase_N"/>
</dbReference>
<dbReference type="SUPFAM" id="SSF111331">
    <property type="entry name" value="NAD kinase/diacylglycerol kinase-like"/>
    <property type="match status" value="1"/>
</dbReference>
<name>A0A075G6Q0_9ARCH</name>
<keyword evidence="4 8" id="KW-0418">Kinase</keyword>
<comment type="function">
    <text evidence="8">Involved in the regulation of the intracellular balance of NAD and NADP, and is a key enzyme in the biosynthesis of NADP. Catalyzes specifically the phosphorylation on 2'-hydroxyl of the adenosine moiety of NAD to yield NADP.</text>
</comment>
<dbReference type="GO" id="GO:0003951">
    <property type="term" value="F:NAD+ kinase activity"/>
    <property type="evidence" value="ECO:0007669"/>
    <property type="project" value="UniProtKB-UniRule"/>
</dbReference>
<keyword evidence="1 8" id="KW-0963">Cytoplasm</keyword>
<feature type="binding site" evidence="8">
    <location>
        <position position="168"/>
    </location>
    <ligand>
        <name>NAD(+)</name>
        <dbReference type="ChEBI" id="CHEBI:57540"/>
    </ligand>
</feature>
<dbReference type="Gene3D" id="3.40.50.10330">
    <property type="entry name" value="Probable inorganic polyphosphate/atp-NAD kinase, domain 1"/>
    <property type="match status" value="1"/>
</dbReference>
<feature type="binding site" evidence="8">
    <location>
        <position position="74"/>
    </location>
    <ligand>
        <name>NAD(+)</name>
        <dbReference type="ChEBI" id="CHEBI:57540"/>
    </ligand>
</feature>
<gene>
    <name evidence="9" type="primary">NADK</name>
    <name evidence="8" type="synonym">nadK</name>
    <name evidence="9" type="synonym">ppnK</name>
</gene>
<dbReference type="FunFam" id="2.60.200.30:FF:000020">
    <property type="entry name" value="NAD kinase"/>
    <property type="match status" value="1"/>
</dbReference>
<dbReference type="GO" id="GO:0005737">
    <property type="term" value="C:cytoplasm"/>
    <property type="evidence" value="ECO:0007669"/>
    <property type="project" value="UniProtKB-SubCell"/>
</dbReference>
<feature type="binding site" evidence="8">
    <location>
        <begin position="139"/>
        <end position="140"/>
    </location>
    <ligand>
        <name>NAD(+)</name>
        <dbReference type="ChEBI" id="CHEBI:57540"/>
    </ligand>
</feature>
<dbReference type="InterPro" id="IPR016064">
    <property type="entry name" value="NAD/diacylglycerol_kinase_sf"/>
</dbReference>
<evidence type="ECO:0000256" key="1">
    <source>
        <dbReference type="ARBA" id="ARBA00022490"/>
    </source>
</evidence>
<dbReference type="Gene3D" id="2.60.200.30">
    <property type="entry name" value="Probable inorganic polyphosphate/atp-NAD kinase, domain 2"/>
    <property type="match status" value="1"/>
</dbReference>
<evidence type="ECO:0000256" key="6">
    <source>
        <dbReference type="ARBA" id="ARBA00022857"/>
    </source>
</evidence>
<dbReference type="HAMAP" id="MF_00361">
    <property type="entry name" value="NAD_kinase"/>
    <property type="match status" value="1"/>
</dbReference>
<dbReference type="GO" id="GO:0046872">
    <property type="term" value="F:metal ion binding"/>
    <property type="evidence" value="ECO:0007669"/>
    <property type="project" value="UniProtKB-UniRule"/>
</dbReference>
<dbReference type="EMBL" id="KF900512">
    <property type="protein sequence ID" value="AIE97621.1"/>
    <property type="molecule type" value="Genomic_DNA"/>
</dbReference>
<comment type="similarity">
    <text evidence="8">Belongs to the NAD kinase family.</text>
</comment>
<accession>A0A075G6Q0</accession>
<comment type="subcellular location">
    <subcellularLocation>
        <location evidence="8">Cytoplasm</location>
    </subcellularLocation>
</comment>
<keyword evidence="7 8" id="KW-0520">NAD</keyword>
<dbReference type="AlphaFoldDB" id="A0A075G6Q0"/>
<feature type="binding site" evidence="8">
    <location>
        <begin position="179"/>
        <end position="184"/>
    </location>
    <ligand>
        <name>NAD(+)</name>
        <dbReference type="ChEBI" id="CHEBI:57540"/>
    </ligand>
</feature>
<dbReference type="InterPro" id="IPR017437">
    <property type="entry name" value="ATP-NAD_kinase_PpnK-typ_C"/>
</dbReference>
<dbReference type="EC" id="2.7.1.23" evidence="8"/>
<feature type="binding site" evidence="8">
    <location>
        <position position="166"/>
    </location>
    <ligand>
        <name>NAD(+)</name>
        <dbReference type="ChEBI" id="CHEBI:57540"/>
    </ligand>
</feature>
<protein>
    <recommendedName>
        <fullName evidence="8">NAD kinase</fullName>
        <ecNumber evidence="8">2.7.1.23</ecNumber>
    </recommendedName>
    <alternativeName>
        <fullName evidence="8">ATP-dependent NAD kinase</fullName>
    </alternativeName>
</protein>
<dbReference type="InterPro" id="IPR002504">
    <property type="entry name" value="NADK"/>
</dbReference>
<keyword evidence="5 8" id="KW-0067">ATP-binding</keyword>
<evidence type="ECO:0000256" key="3">
    <source>
        <dbReference type="ARBA" id="ARBA00022741"/>
    </source>
</evidence>
<dbReference type="PANTHER" id="PTHR20275:SF43">
    <property type="entry name" value="BIFUNCTIONAL NADP PHOSPHATASE_NAD KINASE"/>
    <property type="match status" value="1"/>
</dbReference>
<evidence type="ECO:0000256" key="2">
    <source>
        <dbReference type="ARBA" id="ARBA00022679"/>
    </source>
</evidence>
<evidence type="ECO:0000256" key="7">
    <source>
        <dbReference type="ARBA" id="ARBA00023027"/>
    </source>
</evidence>
<feature type="binding site" evidence="8">
    <location>
        <position position="150"/>
    </location>
    <ligand>
        <name>NAD(+)</name>
        <dbReference type="ChEBI" id="CHEBI:57540"/>
    </ligand>
</feature>
<dbReference type="GO" id="GO:0005524">
    <property type="term" value="F:ATP binding"/>
    <property type="evidence" value="ECO:0007669"/>
    <property type="project" value="UniProtKB-KW"/>
</dbReference>
<keyword evidence="2 8" id="KW-0808">Transferase</keyword>
<dbReference type="GO" id="GO:0019674">
    <property type="term" value="P:NAD+ metabolic process"/>
    <property type="evidence" value="ECO:0007669"/>
    <property type="project" value="InterPro"/>
</dbReference>
<proteinExistence type="inferred from homology"/>
<evidence type="ECO:0000256" key="4">
    <source>
        <dbReference type="ARBA" id="ARBA00022777"/>
    </source>
</evidence>
<comment type="catalytic activity">
    <reaction evidence="8">
        <text>NAD(+) + ATP = ADP + NADP(+) + H(+)</text>
        <dbReference type="Rhea" id="RHEA:18629"/>
        <dbReference type="ChEBI" id="CHEBI:15378"/>
        <dbReference type="ChEBI" id="CHEBI:30616"/>
        <dbReference type="ChEBI" id="CHEBI:57540"/>
        <dbReference type="ChEBI" id="CHEBI:58349"/>
        <dbReference type="ChEBI" id="CHEBI:456216"/>
        <dbReference type="EC" id="2.7.1.23"/>
    </reaction>
</comment>
<dbReference type="Pfam" id="PF20143">
    <property type="entry name" value="NAD_kinase_C"/>
    <property type="match status" value="1"/>
</dbReference>
<reference evidence="9" key="1">
    <citation type="journal article" date="2014" name="Genome Biol. Evol.">
        <title>Pangenome evidence for extensive interdomain horizontal transfer affecting lineage core and shell genes in uncultured planktonic thaumarchaeota and euryarchaeota.</title>
        <authorList>
            <person name="Deschamps P."/>
            <person name="Zivanovic Y."/>
            <person name="Moreira D."/>
            <person name="Rodriguez-Valera F."/>
            <person name="Lopez-Garcia P."/>
        </authorList>
    </citation>
    <scope>NUCLEOTIDE SEQUENCE</scope>
</reference>
<dbReference type="Pfam" id="PF01513">
    <property type="entry name" value="NAD_kinase"/>
    <property type="match status" value="1"/>
</dbReference>
<keyword evidence="3 8" id="KW-0547">Nucleotide-binding</keyword>
<comment type="caution">
    <text evidence="8">Lacks conserved residue(s) required for the propagation of feature annotation.</text>
</comment>
<keyword evidence="6 8" id="KW-0521">NADP</keyword>
<feature type="binding site" evidence="8">
    <location>
        <position position="203"/>
    </location>
    <ligand>
        <name>NAD(+)</name>
        <dbReference type="ChEBI" id="CHEBI:57540"/>
    </ligand>
</feature>
<feature type="binding site" evidence="8">
    <location>
        <position position="233"/>
    </location>
    <ligand>
        <name>NAD(+)</name>
        <dbReference type="ChEBI" id="CHEBI:57540"/>
    </ligand>
</feature>
<evidence type="ECO:0000256" key="5">
    <source>
        <dbReference type="ARBA" id="ARBA00022840"/>
    </source>
</evidence>
<comment type="cofactor">
    <cofactor evidence="8">
        <name>a divalent metal cation</name>
        <dbReference type="ChEBI" id="CHEBI:60240"/>
    </cofactor>
</comment>
<feature type="active site" description="Proton acceptor" evidence="8">
    <location>
        <position position="69"/>
    </location>
</feature>
<evidence type="ECO:0000313" key="9">
    <source>
        <dbReference type="EMBL" id="AIE97621.1"/>
    </source>
</evidence>
<feature type="binding site" evidence="8">
    <location>
        <begin position="69"/>
        <end position="70"/>
    </location>
    <ligand>
        <name>NAD(+)</name>
        <dbReference type="ChEBI" id="CHEBI:57540"/>
    </ligand>
</feature>
<dbReference type="GO" id="GO:0006741">
    <property type="term" value="P:NADP+ biosynthetic process"/>
    <property type="evidence" value="ECO:0007669"/>
    <property type="project" value="UniProtKB-UniRule"/>
</dbReference>
<organism evidence="9">
    <name type="scientific">uncultured marine thaumarchaeote KM3_01_F07</name>
    <dbReference type="NCBI Taxonomy" id="1455953"/>
    <lineage>
        <taxon>Archaea</taxon>
        <taxon>Nitrososphaerota</taxon>
        <taxon>environmental samples</taxon>
    </lineage>
</organism>